<dbReference type="PANTHER" id="PTHR43479:SF11">
    <property type="entry name" value="ACREF_ENVCD OPERON REPRESSOR-RELATED"/>
    <property type="match status" value="1"/>
</dbReference>
<proteinExistence type="predicted"/>
<keyword evidence="1 2" id="KW-0238">DNA-binding</keyword>
<accession>A0A4Z1AAY9</accession>
<evidence type="ECO:0000256" key="1">
    <source>
        <dbReference type="ARBA" id="ARBA00023125"/>
    </source>
</evidence>
<dbReference type="PROSITE" id="PS50977">
    <property type="entry name" value="HTH_TETR_2"/>
    <property type="match status" value="1"/>
</dbReference>
<dbReference type="Pfam" id="PF00440">
    <property type="entry name" value="TetR_N"/>
    <property type="match status" value="1"/>
</dbReference>
<dbReference type="InterPro" id="IPR009057">
    <property type="entry name" value="Homeodomain-like_sf"/>
</dbReference>
<evidence type="ECO:0000313" key="4">
    <source>
        <dbReference type="EMBL" id="TGL75066.1"/>
    </source>
</evidence>
<dbReference type="InterPro" id="IPR001647">
    <property type="entry name" value="HTH_TetR"/>
</dbReference>
<feature type="domain" description="HTH tetR-type" evidence="3">
    <location>
        <begin position="24"/>
        <end position="84"/>
    </location>
</feature>
<dbReference type="EMBL" id="RQGH01000008">
    <property type="protein sequence ID" value="TGL75066.1"/>
    <property type="molecule type" value="Genomic_DNA"/>
</dbReference>
<sequence length="214" mass="25268">MSKLYSPFQGDNILQMYNKKDKISESYEKLIRTFHEIFLVTPYEKISIENIAKRAGMTRVNFYHYFVDKEDILYRTYIDFYRKMESESPTVDPKTLLANGRSLTYYALENTKANIQFYKMLFQNSIPASVTYRIIDFITEESYRTHEPLRKLYKEKFPPYQFVNQCLAGAFWNLIRNLVLSGTDFDSELVSDFFTKLSTQGLPSFLDVGSQKQN</sequence>
<name>A0A4Z1AAY9_9LEPT</name>
<reference evidence="4" key="1">
    <citation type="journal article" date="2019" name="PLoS Negl. Trop. Dis.">
        <title>Revisiting the worldwide diversity of Leptospira species in the environment.</title>
        <authorList>
            <person name="Vincent A.T."/>
            <person name="Schiettekatte O."/>
            <person name="Bourhy P."/>
            <person name="Veyrier F.J."/>
            <person name="Picardeau M."/>
        </authorList>
    </citation>
    <scope>NUCLEOTIDE SEQUENCE [LARGE SCALE GENOMIC DNA]</scope>
    <source>
        <strain evidence="4">201702451</strain>
    </source>
</reference>
<dbReference type="SUPFAM" id="SSF46689">
    <property type="entry name" value="Homeodomain-like"/>
    <property type="match status" value="1"/>
</dbReference>
<dbReference type="AlphaFoldDB" id="A0A4Z1AAY9"/>
<dbReference type="PANTHER" id="PTHR43479">
    <property type="entry name" value="ACREF/ENVCD OPERON REPRESSOR-RELATED"/>
    <property type="match status" value="1"/>
</dbReference>
<dbReference type="GO" id="GO:0003677">
    <property type="term" value="F:DNA binding"/>
    <property type="evidence" value="ECO:0007669"/>
    <property type="project" value="UniProtKB-UniRule"/>
</dbReference>
<evidence type="ECO:0000313" key="5">
    <source>
        <dbReference type="Proteomes" id="UP000297567"/>
    </source>
</evidence>
<evidence type="ECO:0000256" key="2">
    <source>
        <dbReference type="PROSITE-ProRule" id="PRU00335"/>
    </source>
</evidence>
<organism evidence="4 5">
    <name type="scientific">Leptospira jelokensis</name>
    <dbReference type="NCBI Taxonomy" id="2484931"/>
    <lineage>
        <taxon>Bacteria</taxon>
        <taxon>Pseudomonadati</taxon>
        <taxon>Spirochaetota</taxon>
        <taxon>Spirochaetia</taxon>
        <taxon>Leptospirales</taxon>
        <taxon>Leptospiraceae</taxon>
        <taxon>Leptospira</taxon>
    </lineage>
</organism>
<dbReference type="Proteomes" id="UP000297567">
    <property type="component" value="Unassembled WGS sequence"/>
</dbReference>
<dbReference type="InterPro" id="IPR050624">
    <property type="entry name" value="HTH-type_Tx_Regulator"/>
</dbReference>
<keyword evidence="5" id="KW-1185">Reference proteome</keyword>
<gene>
    <name evidence="4" type="ORF">EHQ62_03010</name>
</gene>
<dbReference type="Gene3D" id="1.10.357.10">
    <property type="entry name" value="Tetracycline Repressor, domain 2"/>
    <property type="match status" value="1"/>
</dbReference>
<protein>
    <submittedName>
        <fullName evidence="4">TetR/AcrR family transcriptional regulator</fullName>
    </submittedName>
</protein>
<feature type="DNA-binding region" description="H-T-H motif" evidence="2">
    <location>
        <begin position="47"/>
        <end position="66"/>
    </location>
</feature>
<evidence type="ECO:0000259" key="3">
    <source>
        <dbReference type="PROSITE" id="PS50977"/>
    </source>
</evidence>
<comment type="caution">
    <text evidence="4">The sequence shown here is derived from an EMBL/GenBank/DDBJ whole genome shotgun (WGS) entry which is preliminary data.</text>
</comment>